<protein>
    <submittedName>
        <fullName evidence="2">MSHA pilin protein MshD</fullName>
    </submittedName>
</protein>
<sequence>MRIFKTSLKGRVRSEEETRTRFFSSLATRHSSLNVTGVTLIEMVIFIVIVGIAVTAVLSVYINVGRTGADPLVRIRGIELGQSMIEEILLKAYDHSTPLGGGCVQFSANSRCTSGTSASAESAADFDDGESRDTFNDVDDYHNIAYCGDNVTAADAACSTACTPMLDDAGNNIATEYAGYAICIQVSFAGGEMNNTTPADVSVLANDGKRIDVIVTDHLNSRYQLSAYRLNF</sequence>
<feature type="transmembrane region" description="Helical" evidence="1">
    <location>
        <begin position="43"/>
        <end position="64"/>
    </location>
</feature>
<dbReference type="InterPro" id="IPR012902">
    <property type="entry name" value="N_methyl_site"/>
</dbReference>
<dbReference type="AlphaFoldDB" id="A0A3B1AQA3"/>
<accession>A0A3B1AQA3</accession>
<dbReference type="EMBL" id="UOFY01000027">
    <property type="protein sequence ID" value="VAX08156.1"/>
    <property type="molecule type" value="Genomic_DNA"/>
</dbReference>
<name>A0A3B1AQA3_9ZZZZ</name>
<gene>
    <name evidence="2" type="ORF">MNBD_GAMMA25-438</name>
</gene>
<keyword evidence="1" id="KW-1133">Transmembrane helix</keyword>
<dbReference type="PROSITE" id="PS00409">
    <property type="entry name" value="PROKAR_NTER_METHYL"/>
    <property type="match status" value="1"/>
</dbReference>
<evidence type="ECO:0000313" key="2">
    <source>
        <dbReference type="EMBL" id="VAX08156.1"/>
    </source>
</evidence>
<keyword evidence="1" id="KW-0472">Membrane</keyword>
<organism evidence="2">
    <name type="scientific">hydrothermal vent metagenome</name>
    <dbReference type="NCBI Taxonomy" id="652676"/>
    <lineage>
        <taxon>unclassified sequences</taxon>
        <taxon>metagenomes</taxon>
        <taxon>ecological metagenomes</taxon>
    </lineage>
</organism>
<reference evidence="2" key="1">
    <citation type="submission" date="2018-06" db="EMBL/GenBank/DDBJ databases">
        <authorList>
            <person name="Zhirakovskaya E."/>
        </authorList>
    </citation>
    <scope>NUCLEOTIDE SEQUENCE</scope>
</reference>
<evidence type="ECO:0000256" key="1">
    <source>
        <dbReference type="SAM" id="Phobius"/>
    </source>
</evidence>
<keyword evidence="1" id="KW-0812">Transmembrane</keyword>
<proteinExistence type="predicted"/>